<dbReference type="InterPro" id="IPR038390">
    <property type="entry name" value="Metal_Tscrpt_repr_sf"/>
</dbReference>
<dbReference type="PANTHER" id="PTHR33677">
    <property type="entry name" value="TRANSCRIPTIONAL REPRESSOR FRMR-RELATED"/>
    <property type="match status" value="1"/>
</dbReference>
<dbReference type="PANTHER" id="PTHR33677:SF3">
    <property type="entry name" value="COPPER-SENSING TRANSCRIPTIONAL REPRESSOR RICR"/>
    <property type="match status" value="1"/>
</dbReference>
<protein>
    <recommendedName>
        <fullName evidence="3">Transcriptional regulator</fullName>
    </recommendedName>
</protein>
<dbReference type="Gene3D" id="1.20.58.1000">
    <property type="entry name" value="Metal-sensitive repressor, helix protomer"/>
    <property type="match status" value="1"/>
</dbReference>
<dbReference type="InterPro" id="IPR003735">
    <property type="entry name" value="Metal_Tscrpt_repr"/>
</dbReference>
<dbReference type="EMBL" id="MFKN01000010">
    <property type="protein sequence ID" value="OGG41135.1"/>
    <property type="molecule type" value="Genomic_DNA"/>
</dbReference>
<comment type="caution">
    <text evidence="1">The sequence shown here is derived from an EMBL/GenBank/DDBJ whole genome shotgun (WGS) entry which is preliminary data.</text>
</comment>
<dbReference type="GO" id="GO:0045892">
    <property type="term" value="P:negative regulation of DNA-templated transcription"/>
    <property type="evidence" value="ECO:0007669"/>
    <property type="project" value="UniProtKB-ARBA"/>
</dbReference>
<organism evidence="1 2">
    <name type="scientific">Candidatus Kaiserbacteria bacterium GWA2_50_9</name>
    <dbReference type="NCBI Taxonomy" id="1798474"/>
    <lineage>
        <taxon>Bacteria</taxon>
        <taxon>Candidatus Kaiseribacteriota</taxon>
    </lineage>
</organism>
<reference evidence="1 2" key="1">
    <citation type="journal article" date="2016" name="Nat. Commun.">
        <title>Thousands of microbial genomes shed light on interconnected biogeochemical processes in an aquifer system.</title>
        <authorList>
            <person name="Anantharaman K."/>
            <person name="Brown C.T."/>
            <person name="Hug L.A."/>
            <person name="Sharon I."/>
            <person name="Castelle C.J."/>
            <person name="Probst A.J."/>
            <person name="Thomas B.C."/>
            <person name="Singh A."/>
            <person name="Wilkins M.J."/>
            <person name="Karaoz U."/>
            <person name="Brodie E.L."/>
            <person name="Williams K.H."/>
            <person name="Hubbard S.S."/>
            <person name="Banfield J.F."/>
        </authorList>
    </citation>
    <scope>NUCLEOTIDE SEQUENCE [LARGE SCALE GENOMIC DNA]</scope>
</reference>
<dbReference type="GO" id="GO:0046872">
    <property type="term" value="F:metal ion binding"/>
    <property type="evidence" value="ECO:0007669"/>
    <property type="project" value="InterPro"/>
</dbReference>
<accession>A0A1F6BW04</accession>
<evidence type="ECO:0008006" key="3">
    <source>
        <dbReference type="Google" id="ProtNLM"/>
    </source>
</evidence>
<evidence type="ECO:0000313" key="2">
    <source>
        <dbReference type="Proteomes" id="UP000179014"/>
    </source>
</evidence>
<proteinExistence type="predicted"/>
<dbReference type="STRING" id="1798474.A2118_03620"/>
<dbReference type="AlphaFoldDB" id="A0A1F6BW04"/>
<evidence type="ECO:0000313" key="1">
    <source>
        <dbReference type="EMBL" id="OGG41135.1"/>
    </source>
</evidence>
<gene>
    <name evidence="1" type="ORF">A2118_03620</name>
</gene>
<name>A0A1F6BW04_9BACT</name>
<sequence>MKKHVAKTDSSKGKLVRRLKIIEGQVRGLQEMLAKDTYCIDVITQTSAVKQALSGIEDALMESHLGTCVVHQIKKGKERTAIGEILKVYHLKRK</sequence>
<dbReference type="Pfam" id="PF02583">
    <property type="entry name" value="Trns_repr_metal"/>
    <property type="match status" value="1"/>
</dbReference>
<dbReference type="GO" id="GO:0003677">
    <property type="term" value="F:DNA binding"/>
    <property type="evidence" value="ECO:0007669"/>
    <property type="project" value="InterPro"/>
</dbReference>
<dbReference type="Proteomes" id="UP000179014">
    <property type="component" value="Unassembled WGS sequence"/>
</dbReference>